<proteinExistence type="predicted"/>
<evidence type="ECO:0000313" key="2">
    <source>
        <dbReference type="EMBL" id="TQD80428.1"/>
    </source>
</evidence>
<feature type="transmembrane region" description="Helical" evidence="1">
    <location>
        <begin position="88"/>
        <end position="110"/>
    </location>
</feature>
<dbReference type="EMBL" id="VIEB01000808">
    <property type="protein sequence ID" value="TQD80428.1"/>
    <property type="molecule type" value="Genomic_DNA"/>
</dbReference>
<dbReference type="AlphaFoldDB" id="A0A540L1U5"/>
<sequence>MNEFDWSPNARCDPDGYSYGVNYDDVDHGGFYGGGEQSEGGPISVSSTDGIPADADLQMSLEVVPENKISHEMVPENKTQVLNPYRKAAIELFCGVFFALPAVAIPLLWINDQGEWHDGYHLVPT</sequence>
<comment type="caution">
    <text evidence="2">The sequence shown here is derived from an EMBL/GenBank/DDBJ whole genome shotgun (WGS) entry which is preliminary data.</text>
</comment>
<evidence type="ECO:0000313" key="3">
    <source>
        <dbReference type="Proteomes" id="UP000315295"/>
    </source>
</evidence>
<name>A0A540L1U5_MALBA</name>
<organism evidence="2 3">
    <name type="scientific">Malus baccata</name>
    <name type="common">Siberian crab apple</name>
    <name type="synonym">Pyrus baccata</name>
    <dbReference type="NCBI Taxonomy" id="106549"/>
    <lineage>
        <taxon>Eukaryota</taxon>
        <taxon>Viridiplantae</taxon>
        <taxon>Streptophyta</taxon>
        <taxon>Embryophyta</taxon>
        <taxon>Tracheophyta</taxon>
        <taxon>Spermatophyta</taxon>
        <taxon>Magnoliopsida</taxon>
        <taxon>eudicotyledons</taxon>
        <taxon>Gunneridae</taxon>
        <taxon>Pentapetalae</taxon>
        <taxon>rosids</taxon>
        <taxon>fabids</taxon>
        <taxon>Rosales</taxon>
        <taxon>Rosaceae</taxon>
        <taxon>Amygdaloideae</taxon>
        <taxon>Maleae</taxon>
        <taxon>Malus</taxon>
    </lineage>
</organism>
<gene>
    <name evidence="2" type="ORF">C1H46_034018</name>
</gene>
<reference evidence="2 3" key="1">
    <citation type="journal article" date="2019" name="G3 (Bethesda)">
        <title>Sequencing of a Wild Apple (Malus baccata) Genome Unravels the Differences Between Cultivated and Wild Apple Species Regarding Disease Resistance and Cold Tolerance.</title>
        <authorList>
            <person name="Chen X."/>
        </authorList>
    </citation>
    <scope>NUCLEOTIDE SEQUENCE [LARGE SCALE GENOMIC DNA]</scope>
    <source>
        <strain evidence="3">cv. Shandingzi</strain>
        <tissue evidence="2">Leaves</tissue>
    </source>
</reference>
<keyword evidence="1" id="KW-1133">Transmembrane helix</keyword>
<protein>
    <recommendedName>
        <fullName evidence="4">Transmembrane protein</fullName>
    </recommendedName>
</protein>
<evidence type="ECO:0008006" key="4">
    <source>
        <dbReference type="Google" id="ProtNLM"/>
    </source>
</evidence>
<keyword evidence="1" id="KW-0812">Transmembrane</keyword>
<keyword evidence="3" id="KW-1185">Reference proteome</keyword>
<dbReference type="Proteomes" id="UP000315295">
    <property type="component" value="Unassembled WGS sequence"/>
</dbReference>
<keyword evidence="1" id="KW-0472">Membrane</keyword>
<accession>A0A540L1U5</accession>
<evidence type="ECO:0000256" key="1">
    <source>
        <dbReference type="SAM" id="Phobius"/>
    </source>
</evidence>